<dbReference type="KEGG" id="pbor:BSF38_01148"/>
<dbReference type="EMBL" id="CP019082">
    <property type="protein sequence ID" value="APW59717.1"/>
    <property type="molecule type" value="Genomic_DNA"/>
</dbReference>
<dbReference type="RefSeq" id="WP_210405681.1">
    <property type="nucleotide sequence ID" value="NZ_CP019082.1"/>
</dbReference>
<gene>
    <name evidence="2" type="ORF">BSF38_01148</name>
</gene>
<proteinExistence type="predicted"/>
<sequence length="552" mass="61351">MTRRHLTACRPLILICSLAMLGGLSPTGDSWAADHNDPNAINSIFADIPPSAADLYDMFGFPSEDKTGGEKVVLALTFASVPKTGVFDSDLLYKIRIYATPRVDNPFAAEPSLGALLEYADEVAKKYLTLQSSEIRVRVGADGRAKVSLINFPGGSFTNFVDTNQVVTIDTPDGHKIKAYIGGRDDAFFNDLPGFFRSINYAPQFYNVPLAMDGARELKIPKTLIELEGNTLFNFDPSRPKHGQGVKLDLPKGPLSWTGNAYKKDDKGNFRFVYSGVDAQAGRNINAVVVELPLAYITRAPETDRIVNAWGESWVKKASHKAPTIPDRRANPLDRVEKLLAAPEFEEEMAAYKLVDTDGQPFADAALNEREDDRQLGANNVLLARHFVTRLAHLGWGFGPSIRALGLRSAFEDDGAPVSVHRTYVFATPAFPRVAKLIWQELNMPDDSWNTSGKKIPLRRPFEIFVPNVNAIDMDTNGSWPFGRRLEDQVATRFLSLFLDHTASVNGKRYHIELLGDQSLWDGVKIEPKTPPNPLKNDKEFLKDFPYLAEPW</sequence>
<dbReference type="InterPro" id="IPR025566">
    <property type="entry name" value="DUF4331"/>
</dbReference>
<keyword evidence="3" id="KW-1185">Reference proteome</keyword>
<organism evidence="2 3">
    <name type="scientific">Paludisphaera borealis</name>
    <dbReference type="NCBI Taxonomy" id="1387353"/>
    <lineage>
        <taxon>Bacteria</taxon>
        <taxon>Pseudomonadati</taxon>
        <taxon>Planctomycetota</taxon>
        <taxon>Planctomycetia</taxon>
        <taxon>Isosphaerales</taxon>
        <taxon>Isosphaeraceae</taxon>
        <taxon>Paludisphaera</taxon>
    </lineage>
</organism>
<dbReference type="AlphaFoldDB" id="A0A1U7CLC8"/>
<keyword evidence="1" id="KW-0732">Signal</keyword>
<dbReference type="Pfam" id="PF14224">
    <property type="entry name" value="DUF4331"/>
    <property type="match status" value="1"/>
</dbReference>
<feature type="signal peptide" evidence="1">
    <location>
        <begin position="1"/>
        <end position="32"/>
    </location>
</feature>
<feature type="chain" id="PRO_5012549913" description="DUF4331 domain-containing protein" evidence="1">
    <location>
        <begin position="33"/>
        <end position="552"/>
    </location>
</feature>
<evidence type="ECO:0000313" key="3">
    <source>
        <dbReference type="Proteomes" id="UP000186309"/>
    </source>
</evidence>
<dbReference type="Proteomes" id="UP000186309">
    <property type="component" value="Chromosome"/>
</dbReference>
<protein>
    <recommendedName>
        <fullName evidence="4">DUF4331 domain-containing protein</fullName>
    </recommendedName>
</protein>
<evidence type="ECO:0000256" key="1">
    <source>
        <dbReference type="SAM" id="SignalP"/>
    </source>
</evidence>
<evidence type="ECO:0008006" key="4">
    <source>
        <dbReference type="Google" id="ProtNLM"/>
    </source>
</evidence>
<dbReference type="STRING" id="1387353.BSF38_01148"/>
<accession>A0A1U7CLC8</accession>
<evidence type="ECO:0000313" key="2">
    <source>
        <dbReference type="EMBL" id="APW59717.1"/>
    </source>
</evidence>
<reference evidence="3" key="1">
    <citation type="submission" date="2016-12" db="EMBL/GenBank/DDBJ databases">
        <title>Comparative genomics of four Isosphaeraceae planctomycetes: a common pool of plasmids and glycoside hydrolase genes.</title>
        <authorList>
            <person name="Ivanova A."/>
        </authorList>
    </citation>
    <scope>NUCLEOTIDE SEQUENCE [LARGE SCALE GENOMIC DNA]</scope>
    <source>
        <strain evidence="3">PX4</strain>
    </source>
</reference>
<name>A0A1U7CLC8_9BACT</name>